<accession>A0A6P2DKR1</accession>
<keyword evidence="3" id="KW-1185">Reference proteome</keyword>
<dbReference type="Proteomes" id="UP000464178">
    <property type="component" value="Chromosome"/>
</dbReference>
<proteinExistence type="predicted"/>
<dbReference type="EMBL" id="LR593886">
    <property type="protein sequence ID" value="VTS02202.1"/>
    <property type="molecule type" value="Genomic_DNA"/>
</dbReference>
<protein>
    <recommendedName>
        <fullName evidence="1">DUF2760 domain-containing protein</fullName>
    </recommendedName>
</protein>
<name>A0A6P2DKR1_9BACT</name>
<dbReference type="AlphaFoldDB" id="A0A6P2DKR1"/>
<organism evidence="2 3">
    <name type="scientific">Gemmata massiliana</name>
    <dbReference type="NCBI Taxonomy" id="1210884"/>
    <lineage>
        <taxon>Bacteria</taxon>
        <taxon>Pseudomonadati</taxon>
        <taxon>Planctomycetota</taxon>
        <taxon>Planctomycetia</taxon>
        <taxon>Gemmatales</taxon>
        <taxon>Gemmataceae</taxon>
        <taxon>Gemmata</taxon>
    </lineage>
</organism>
<evidence type="ECO:0000313" key="2">
    <source>
        <dbReference type="EMBL" id="VTS02202.1"/>
    </source>
</evidence>
<dbReference type="Pfam" id="PF10816">
    <property type="entry name" value="DUF2760"/>
    <property type="match status" value="1"/>
</dbReference>
<gene>
    <name evidence="2" type="ORF">SOIL9_75950</name>
</gene>
<reference evidence="2 3" key="1">
    <citation type="submission" date="2019-05" db="EMBL/GenBank/DDBJ databases">
        <authorList>
            <consortium name="Science for Life Laboratories"/>
        </authorList>
    </citation>
    <scope>NUCLEOTIDE SEQUENCE [LARGE SCALE GENOMIC DNA]</scope>
    <source>
        <strain evidence="2">Soil9</strain>
    </source>
</reference>
<evidence type="ECO:0000313" key="3">
    <source>
        <dbReference type="Proteomes" id="UP000464178"/>
    </source>
</evidence>
<dbReference type="KEGG" id="gms:SOIL9_75950"/>
<dbReference type="InterPro" id="IPR021212">
    <property type="entry name" value="DUF2760"/>
</dbReference>
<evidence type="ECO:0000259" key="1">
    <source>
        <dbReference type="Pfam" id="PF10816"/>
    </source>
</evidence>
<sequence>MDIVIGLAIGLPLGVLATLGLAMARAGGLGKAITGLSVAGRANQDAAFAAKLQAILGGGDVKTAEPPKPVKPSGAPLRMLALLQAESRLVDFLLEDIQGASDEQIGQAVREVHKKAQAALKQHLVLEPVLPGNEDEQVTVPKGFDPSAVRVVGNVTGEPPFKGAIQHPGWRVKEMKLAAPAEGADEFVLQPAEVQIP</sequence>
<dbReference type="RefSeq" id="WP_162672675.1">
    <property type="nucleotide sequence ID" value="NZ_LR593886.1"/>
</dbReference>
<feature type="domain" description="DUF2760" evidence="1">
    <location>
        <begin position="76"/>
        <end position="194"/>
    </location>
</feature>